<dbReference type="Proteomes" id="UP000075517">
    <property type="component" value="Unassembled WGS sequence"/>
</dbReference>
<organism evidence="1 2">
    <name type="scientific">Geobacillus stearothermophilus</name>
    <name type="common">Bacillus stearothermophilus</name>
    <dbReference type="NCBI Taxonomy" id="1422"/>
    <lineage>
        <taxon>Bacteria</taxon>
        <taxon>Bacillati</taxon>
        <taxon>Bacillota</taxon>
        <taxon>Bacilli</taxon>
        <taxon>Bacillales</taxon>
        <taxon>Anoxybacillaceae</taxon>
        <taxon>Geobacillus</taxon>
    </lineage>
</organism>
<accession>A0A150NDH7</accession>
<evidence type="ECO:0000313" key="2">
    <source>
        <dbReference type="Proteomes" id="UP000075517"/>
    </source>
</evidence>
<comment type="caution">
    <text evidence="1">The sequence shown here is derived from an EMBL/GenBank/DDBJ whole genome shotgun (WGS) entry which is preliminary data.</text>
</comment>
<dbReference type="AlphaFoldDB" id="A0A150NDH7"/>
<sequence>MAGRLEKRGDKRVRLDGEIVAGSTVLESETVFAKMAYMDEKGGS</sequence>
<dbReference type="PATRIC" id="fig|1422.17.peg.2082"/>
<gene>
    <name evidence="1" type="ORF">B4114_0327</name>
</gene>
<dbReference type="EMBL" id="LQYY01000025">
    <property type="protein sequence ID" value="KYD34745.1"/>
    <property type="molecule type" value="Genomic_DNA"/>
</dbReference>
<name>A0A150NDH7_GEOSE</name>
<reference evidence="1 2" key="1">
    <citation type="submission" date="2016-01" db="EMBL/GenBank/DDBJ databases">
        <title>Draft Genome Sequences of Seven Thermophilic Sporeformers Isolated from Foods.</title>
        <authorList>
            <person name="Berendsen E.M."/>
            <person name="Wells-Bennik M.H."/>
            <person name="Krawcyk A.O."/>
            <person name="De Jong A."/>
            <person name="Holsappel S."/>
            <person name="Eijlander R.T."/>
            <person name="Kuipers O.P."/>
        </authorList>
    </citation>
    <scope>NUCLEOTIDE SEQUENCE [LARGE SCALE GENOMIC DNA]</scope>
    <source>
        <strain evidence="1 2">B4114</strain>
    </source>
</reference>
<protein>
    <submittedName>
        <fullName evidence="1">Uncharacterized protein</fullName>
    </submittedName>
</protein>
<evidence type="ECO:0000313" key="1">
    <source>
        <dbReference type="EMBL" id="KYD34745.1"/>
    </source>
</evidence>
<proteinExistence type="predicted"/>